<dbReference type="InterPro" id="IPR031348">
    <property type="entry name" value="PigL_N"/>
</dbReference>
<dbReference type="Proteomes" id="UP000230605">
    <property type="component" value="Unassembled WGS sequence"/>
</dbReference>
<evidence type="ECO:0000259" key="2">
    <source>
        <dbReference type="Pfam" id="PF17111"/>
    </source>
</evidence>
<evidence type="ECO:0000313" key="4">
    <source>
        <dbReference type="EMBL" id="WPA97811.1"/>
    </source>
</evidence>
<dbReference type="EMBL" id="CP134185">
    <property type="protein sequence ID" value="WPA97811.1"/>
    <property type="molecule type" value="Genomic_DNA"/>
</dbReference>
<feature type="domain" description="Azaphilone pigments biosynthesis cluster protein L N-terminal" evidence="2">
    <location>
        <begin position="38"/>
        <end position="244"/>
    </location>
</feature>
<dbReference type="AlphaFoldDB" id="A0A2G5GRR0"/>
<reference evidence="4 6" key="2">
    <citation type="submission" date="2023-09" db="EMBL/GenBank/DDBJ databases">
        <title>Complete-Gapless Cercospora beticola genome.</title>
        <authorList>
            <person name="Wyatt N.A."/>
            <person name="Spanner R.E."/>
            <person name="Bolton M.D."/>
        </authorList>
    </citation>
    <scope>NUCLEOTIDE SEQUENCE [LARGE SCALE GENOMIC DNA]</scope>
    <source>
        <strain evidence="4">Cb09-40</strain>
    </source>
</reference>
<reference evidence="3 5" key="1">
    <citation type="submission" date="2015-10" db="EMBL/GenBank/DDBJ databases">
        <title>The cercosporin biosynthetic gene cluster was horizontally transferred to several fungal lineages and shown to be expanded in Cercospora beticola based on microsynteny with recipient genomes.</title>
        <authorList>
            <person name="De Jonge R."/>
            <person name="Ebert M.K."/>
            <person name="Suttle J.C."/>
            <person name="Jurick Ii W.M."/>
            <person name="Secor G.A."/>
            <person name="Thomma B.P."/>
            <person name="Van De Peer Y."/>
            <person name="Bolton M.D."/>
        </authorList>
    </citation>
    <scope>NUCLEOTIDE SEQUENCE [LARGE SCALE GENOMIC DNA]</scope>
    <source>
        <strain evidence="3 5">09-40</strain>
    </source>
</reference>
<name>A0A2G5GRR0_CERBT</name>
<organism evidence="3 5">
    <name type="scientific">Cercospora beticola</name>
    <name type="common">Sugarbeet leaf spot fungus</name>
    <dbReference type="NCBI Taxonomy" id="122368"/>
    <lineage>
        <taxon>Eukaryota</taxon>
        <taxon>Fungi</taxon>
        <taxon>Dikarya</taxon>
        <taxon>Ascomycota</taxon>
        <taxon>Pezizomycotina</taxon>
        <taxon>Dothideomycetes</taxon>
        <taxon>Dothideomycetidae</taxon>
        <taxon>Mycosphaerellales</taxon>
        <taxon>Mycosphaerellaceae</taxon>
        <taxon>Cercospora</taxon>
    </lineage>
</organism>
<evidence type="ECO:0000313" key="5">
    <source>
        <dbReference type="Proteomes" id="UP000230605"/>
    </source>
</evidence>
<evidence type="ECO:0000313" key="3">
    <source>
        <dbReference type="EMBL" id="PIA82978.1"/>
    </source>
</evidence>
<dbReference type="Pfam" id="PF17111">
    <property type="entry name" value="PigL_N"/>
    <property type="match status" value="1"/>
</dbReference>
<proteinExistence type="predicted"/>
<protein>
    <recommendedName>
        <fullName evidence="2">Azaphilone pigments biosynthesis cluster protein L N-terminal domain-containing protein</fullName>
    </recommendedName>
</protein>
<feature type="compositionally biased region" description="Polar residues" evidence="1">
    <location>
        <begin position="436"/>
        <end position="446"/>
    </location>
</feature>
<evidence type="ECO:0000256" key="1">
    <source>
        <dbReference type="SAM" id="MobiDB-lite"/>
    </source>
</evidence>
<evidence type="ECO:0000313" key="6">
    <source>
        <dbReference type="Proteomes" id="UP001302367"/>
    </source>
</evidence>
<gene>
    <name evidence="3" type="ORF">CB0940_12194</name>
    <name evidence="4" type="ORF">RHO25_002422</name>
</gene>
<feature type="region of interest" description="Disordered" evidence="1">
    <location>
        <begin position="411"/>
        <end position="446"/>
    </location>
</feature>
<dbReference type="EMBL" id="LKMD01000201">
    <property type="protein sequence ID" value="PIA82978.1"/>
    <property type="molecule type" value="Genomic_DNA"/>
</dbReference>
<feature type="region of interest" description="Disordered" evidence="1">
    <location>
        <begin position="261"/>
        <end position="282"/>
    </location>
</feature>
<accession>A0A2G5GRR0</accession>
<keyword evidence="6" id="KW-1185">Reference proteome</keyword>
<dbReference type="Proteomes" id="UP001302367">
    <property type="component" value="Chromosome 2"/>
</dbReference>
<sequence>MEADLASAVATFPFVQYRPPQRHQLCLPLIYSCPEMSDPLSAATAVIGLVPISFQAARALRDTIQSFKNHPRQLRGLFDELEDLINVLGELKSIVHAVGEPSFVLLEAPLRRCDAACKEFTKALQDCDRSDQGEFKSTFTGWLKIRWRGSDINEFKDTLAGYKSTIAIAIAGANLRTTRVSLEVLQKYQTMIEDTKADLHEHLSNIDDKLRDGFPEDNDSTNVVEEWDMEAERDCTVRCLEICAQVTRFIEDRHRCLDACSSDSDTTPGHTHAEGRASQQATDATLRGCSVRIRSQHSRLSARLKDLNTRLNSTSGDDVTSTARDQMMQEAETIHQCLEICEQEALAANRARVNVVEDVASAEDSNAVIVSTIGDLIAAHRVTSGARSNMTIGQMSDETVKHLSTVHATRLTELSKSPAEPRTARSTPPSAGRTLGDSNIRTLQNM</sequence>
<dbReference type="OrthoDB" id="5068804at2759"/>